<proteinExistence type="predicted"/>
<dbReference type="AlphaFoldDB" id="A0A2G9C5D5"/>
<gene>
    <name evidence="2" type="ORF">CS062_22920</name>
</gene>
<sequence>MSMTRMEMNGRILVPKEIRKATGAKLDTRFCWQMQEDGSVRVTVKSTPATVHAEPWPRREESNDHTDDDTPSE</sequence>
<comment type="caution">
    <text evidence="2">The sequence shown here is derived from an EMBL/GenBank/DDBJ whole genome shotgun (WGS) entry which is preliminary data.</text>
</comment>
<reference evidence="2 3" key="1">
    <citation type="submission" date="2017-11" db="EMBL/GenBank/DDBJ databases">
        <title>Draft genome sequence of Mitsuaria sp. HWN-4.</title>
        <authorList>
            <person name="Gundlapally S.R."/>
        </authorList>
    </citation>
    <scope>NUCLEOTIDE SEQUENCE [LARGE SCALE GENOMIC DNA]</scope>
    <source>
        <strain evidence="2 3">HWN-4</strain>
    </source>
</reference>
<evidence type="ECO:0000313" key="3">
    <source>
        <dbReference type="Proteomes" id="UP000231501"/>
    </source>
</evidence>
<feature type="region of interest" description="Disordered" evidence="1">
    <location>
        <begin position="47"/>
        <end position="73"/>
    </location>
</feature>
<dbReference type="OrthoDB" id="9811597at2"/>
<name>A0A2G9C5D5_9BURK</name>
<dbReference type="EMBL" id="PEOG01000095">
    <property type="protein sequence ID" value="PIM50844.1"/>
    <property type="molecule type" value="Genomic_DNA"/>
</dbReference>
<dbReference type="SUPFAM" id="SSF89447">
    <property type="entry name" value="AbrB/MazE/MraZ-like"/>
    <property type="match status" value="1"/>
</dbReference>
<evidence type="ECO:0008006" key="4">
    <source>
        <dbReference type="Google" id="ProtNLM"/>
    </source>
</evidence>
<keyword evidence="3" id="KW-1185">Reference proteome</keyword>
<evidence type="ECO:0000313" key="2">
    <source>
        <dbReference type="EMBL" id="PIM50844.1"/>
    </source>
</evidence>
<organism evidence="2 3">
    <name type="scientific">Roseateles chitinivorans</name>
    <dbReference type="NCBI Taxonomy" id="2917965"/>
    <lineage>
        <taxon>Bacteria</taxon>
        <taxon>Pseudomonadati</taxon>
        <taxon>Pseudomonadota</taxon>
        <taxon>Betaproteobacteria</taxon>
        <taxon>Burkholderiales</taxon>
        <taxon>Sphaerotilaceae</taxon>
        <taxon>Roseateles</taxon>
    </lineage>
</organism>
<evidence type="ECO:0000256" key="1">
    <source>
        <dbReference type="SAM" id="MobiDB-lite"/>
    </source>
</evidence>
<accession>A0A2G9C5D5</accession>
<dbReference type="InterPro" id="IPR037914">
    <property type="entry name" value="SpoVT-AbrB_sf"/>
</dbReference>
<feature type="compositionally biased region" description="Basic and acidic residues" evidence="1">
    <location>
        <begin position="55"/>
        <end position="65"/>
    </location>
</feature>
<dbReference type="RefSeq" id="WP_099864013.1">
    <property type="nucleotide sequence ID" value="NZ_PEOG01000095.1"/>
</dbReference>
<dbReference type="Proteomes" id="UP000231501">
    <property type="component" value="Unassembled WGS sequence"/>
</dbReference>
<protein>
    <recommendedName>
        <fullName evidence="4">AbrB/MazE/SpoVT family DNA-binding domain-containing protein</fullName>
    </recommendedName>
</protein>